<dbReference type="Pfam" id="PF20454">
    <property type="entry name" value="GpA_nuclease"/>
    <property type="match status" value="1"/>
</dbReference>
<dbReference type="InterPro" id="IPR046454">
    <property type="entry name" value="GpA_endonuclease"/>
</dbReference>
<evidence type="ECO:0000259" key="3">
    <source>
        <dbReference type="Pfam" id="PF20454"/>
    </source>
</evidence>
<gene>
    <name evidence="4" type="ORF">BV87_19735</name>
</gene>
<feature type="domain" description="Phage terminase large subunit GpA ATPase" evidence="2">
    <location>
        <begin position="65"/>
        <end position="305"/>
    </location>
</feature>
<feature type="domain" description="Terminase large subunit GpA endonuclease" evidence="3">
    <location>
        <begin position="333"/>
        <end position="647"/>
    </location>
</feature>
<accession>A0A2D1R6A7</accession>
<dbReference type="GO" id="GO:0004519">
    <property type="term" value="F:endonuclease activity"/>
    <property type="evidence" value="ECO:0007669"/>
    <property type="project" value="InterPro"/>
</dbReference>
<protein>
    <recommendedName>
        <fullName evidence="6">Terminase</fullName>
    </recommendedName>
</protein>
<dbReference type="PROSITE" id="PS50890">
    <property type="entry name" value="PUA"/>
    <property type="match status" value="1"/>
</dbReference>
<reference evidence="4 5" key="1">
    <citation type="submission" date="2017-04" db="EMBL/GenBank/DDBJ databases">
        <title>Characterization, genome and methylation analysis of a phthalic acid esters degrading strain Sphingobium yanoikuyae SHJ.</title>
        <authorList>
            <person name="Feng L."/>
        </authorList>
    </citation>
    <scope>NUCLEOTIDE SEQUENCE [LARGE SCALE GENOMIC DNA]</scope>
    <source>
        <strain evidence="4 5">SHJ</strain>
    </source>
</reference>
<dbReference type="EMBL" id="CP020925">
    <property type="protein sequence ID" value="ATP20387.1"/>
    <property type="molecule type" value="Genomic_DNA"/>
</dbReference>
<sequence length="709" mass="78474">MFESKIAVPALASARDVMSRALQGLRFPDKVRVSEAARRHRVLRNPGAYSGPWGDSPHDMRCLDRPMDCLATTSHYAIVAVMGGSQQGKSEIGNNWQLHTIEYDQADTLFVAPSKDLINSYVTTQFDKMLDLSVDDDGRPGLLRQRQLGGVSSDNINLKRFRGCDFHFLWPGGPTFRAKPFPRGRMDDFDEFGLDIANQGDALGLMEGRMGSFSAYGRTKIYVNSTPVLGKNKGIEALVASGTDERWYVDCLACGHPFTLTFDRLDYDQSGTPEDAAASAAVVCPECGGAHAPTEKRALMGTGRWVGRGESAVSRQEMEEGKAGELVASKRATFRLTGLMGFRPWSQIASLARAAEISFALDQDPAAFKSFDQTVIGRNYVPRDQGEPAVTEDALYKRAKRSNYRMREVPPGAVCLIATIDQQSNRFEVAVWAWGKNFRCWLVDRFAVLTVMENGAERPLRPFTRPEDWSILHERVLSRTYPLAAAPHLRMRIMNTSVDTGGLDAATDNAFTWWHAMVKGDVGSGRPPLPPTALTLLKGGNRPEGRLLPPPTIDAKRQIKDAPQAELFVPNVNRYKDTADVRLKREDEGPGAIGFPNDLPQERDGSIPYLAELRAETNVNGQWTREPHRANETWDLYIQSCAVITRFGGTDASLAWVPEWARPPKDAPRVLPATATPLEEVAAPEQVGKVALAPRRTGPRRGIRMSRPR</sequence>
<dbReference type="RefSeq" id="WP_048939037.1">
    <property type="nucleotide sequence ID" value="NZ_CP020925.1"/>
</dbReference>
<organism evidence="4 5">
    <name type="scientific">Sphingobium yanoikuyae</name>
    <name type="common">Sphingomonas yanoikuyae</name>
    <dbReference type="NCBI Taxonomy" id="13690"/>
    <lineage>
        <taxon>Bacteria</taxon>
        <taxon>Pseudomonadati</taxon>
        <taxon>Pseudomonadota</taxon>
        <taxon>Alphaproteobacteria</taxon>
        <taxon>Sphingomonadales</taxon>
        <taxon>Sphingomonadaceae</taxon>
        <taxon>Sphingobium</taxon>
    </lineage>
</organism>
<evidence type="ECO:0000259" key="2">
    <source>
        <dbReference type="Pfam" id="PF05876"/>
    </source>
</evidence>
<evidence type="ECO:0000313" key="5">
    <source>
        <dbReference type="Proteomes" id="UP000037029"/>
    </source>
</evidence>
<dbReference type="Pfam" id="PF05876">
    <property type="entry name" value="GpA_ATPase"/>
    <property type="match status" value="1"/>
</dbReference>
<dbReference type="GO" id="GO:0016887">
    <property type="term" value="F:ATP hydrolysis activity"/>
    <property type="evidence" value="ECO:0007669"/>
    <property type="project" value="InterPro"/>
</dbReference>
<evidence type="ECO:0000256" key="1">
    <source>
        <dbReference type="SAM" id="MobiDB-lite"/>
    </source>
</evidence>
<evidence type="ECO:0008006" key="6">
    <source>
        <dbReference type="Google" id="ProtNLM"/>
    </source>
</evidence>
<dbReference type="AlphaFoldDB" id="A0A2D1R6A7"/>
<name>A0A2D1R6A7_SPHYA</name>
<feature type="compositionally biased region" description="Basic residues" evidence="1">
    <location>
        <begin position="697"/>
        <end position="709"/>
    </location>
</feature>
<dbReference type="InterPro" id="IPR046453">
    <property type="entry name" value="GpA_ATPase"/>
</dbReference>
<feature type="region of interest" description="Disordered" evidence="1">
    <location>
        <begin position="686"/>
        <end position="709"/>
    </location>
</feature>
<dbReference type="Proteomes" id="UP000037029">
    <property type="component" value="Chromosome"/>
</dbReference>
<proteinExistence type="predicted"/>
<evidence type="ECO:0000313" key="4">
    <source>
        <dbReference type="EMBL" id="ATP20387.1"/>
    </source>
</evidence>